<dbReference type="InterPro" id="IPR058624">
    <property type="entry name" value="MdtA-like_HH"/>
</dbReference>
<dbReference type="Gene3D" id="2.40.50.100">
    <property type="match status" value="1"/>
</dbReference>
<dbReference type="Pfam" id="PF25917">
    <property type="entry name" value="BSH_RND"/>
    <property type="match status" value="1"/>
</dbReference>
<dbReference type="SUPFAM" id="SSF111369">
    <property type="entry name" value="HlyD-like secretion proteins"/>
    <property type="match status" value="1"/>
</dbReference>
<dbReference type="NCBIfam" id="TIGR01730">
    <property type="entry name" value="RND_mfp"/>
    <property type="match status" value="1"/>
</dbReference>
<gene>
    <name evidence="7" type="ORF">H9888_03360</name>
</gene>
<dbReference type="GO" id="GO:1990195">
    <property type="term" value="C:macrolide transmembrane transporter complex"/>
    <property type="evidence" value="ECO:0007669"/>
    <property type="project" value="InterPro"/>
</dbReference>
<protein>
    <submittedName>
        <fullName evidence="7">Efflux RND transporter periplasmic adaptor subunit</fullName>
    </submittedName>
</protein>
<dbReference type="Pfam" id="PF25876">
    <property type="entry name" value="HH_MFP_RND"/>
    <property type="match status" value="1"/>
</dbReference>
<dbReference type="GO" id="GO:0019898">
    <property type="term" value="C:extrinsic component of membrane"/>
    <property type="evidence" value="ECO:0007669"/>
    <property type="project" value="InterPro"/>
</dbReference>
<sequence length="425" mass="46921">MAKKNKKRRRLLIWGSVVLVIVLLVVGKSTGILWPEPLEQVTLERPAVRTIVELVSANGRVQPVTEVKISPDVSGEIVELNIEEGQQVEKGMLLLKIKPDTYQSMQERAEATLNSSKAQLEQTRSQLVLAEQTYRRQKQLFEQKAISEADYQSAEAQYHSLQAQVRTAEFNIRSAEASLKEAEENLDKTTIYAPSEGTISKLDVELGERVVGTATMAGTEMLRIADLSQMEVRADVNENDIVRVQLGDTATIEVDAYLGRQFRGVVTRIANTASGTTGTTTTTSSDQVTNFEVRIYILPESYADLVRDDAEGNRFSPFRPGMSATVDIQTDTRRALSVPIQAVTTRPGLANKEVVFAYRTDSSMVRMLPVKTGIQDKQYIEVSGEGLDTTVQVVTAPFTVISKRLTNGQRVEPVASLTKAVVQAE</sequence>
<dbReference type="PANTHER" id="PTHR30469:SF33">
    <property type="entry name" value="SLR1207 PROTEIN"/>
    <property type="match status" value="1"/>
</dbReference>
<feature type="domain" description="Multidrug resistance protein MdtA-like barrel-sandwich hybrid" evidence="5">
    <location>
        <begin position="66"/>
        <end position="211"/>
    </location>
</feature>
<evidence type="ECO:0000259" key="6">
    <source>
        <dbReference type="Pfam" id="PF25990"/>
    </source>
</evidence>
<dbReference type="GO" id="GO:1990961">
    <property type="term" value="P:xenobiotic detoxification by transmembrane export across the plasma membrane"/>
    <property type="evidence" value="ECO:0007669"/>
    <property type="project" value="InterPro"/>
</dbReference>
<dbReference type="GO" id="GO:0030313">
    <property type="term" value="C:cell envelope"/>
    <property type="evidence" value="ECO:0007669"/>
    <property type="project" value="UniProtKB-SubCell"/>
</dbReference>
<evidence type="ECO:0000259" key="5">
    <source>
        <dbReference type="Pfam" id="PF25917"/>
    </source>
</evidence>
<dbReference type="Pfam" id="PF25990">
    <property type="entry name" value="Beta-barrel_YknX"/>
    <property type="match status" value="1"/>
</dbReference>
<comment type="caution">
    <text evidence="7">The sequence shown here is derived from an EMBL/GenBank/DDBJ whole genome shotgun (WGS) entry which is preliminary data.</text>
</comment>
<organism evidence="7 8">
    <name type="scientific">Candidatus Rikenella faecigallinarum</name>
    <dbReference type="NCBI Taxonomy" id="2838745"/>
    <lineage>
        <taxon>Bacteria</taxon>
        <taxon>Pseudomonadati</taxon>
        <taxon>Bacteroidota</taxon>
        <taxon>Bacteroidia</taxon>
        <taxon>Bacteroidales</taxon>
        <taxon>Rikenellaceae</taxon>
        <taxon>Rikenella</taxon>
    </lineage>
</organism>
<dbReference type="InterPro" id="IPR058636">
    <property type="entry name" value="Beta-barrel_YknX"/>
</dbReference>
<dbReference type="PANTHER" id="PTHR30469">
    <property type="entry name" value="MULTIDRUG RESISTANCE PROTEIN MDTA"/>
    <property type="match status" value="1"/>
</dbReference>
<feature type="domain" description="YknX-like beta-barrel" evidence="6">
    <location>
        <begin position="230"/>
        <end position="297"/>
    </location>
</feature>
<evidence type="ECO:0000256" key="1">
    <source>
        <dbReference type="ARBA" id="ARBA00009477"/>
    </source>
</evidence>
<dbReference type="Proteomes" id="UP000823926">
    <property type="component" value="Unassembled WGS sequence"/>
</dbReference>
<feature type="domain" description="Multidrug resistance protein MdtA-like alpha-helical hairpin" evidence="4">
    <location>
        <begin position="112"/>
        <end position="189"/>
    </location>
</feature>
<feature type="coiled-coil region" evidence="3">
    <location>
        <begin position="106"/>
        <end position="192"/>
    </location>
</feature>
<dbReference type="GO" id="GO:1990281">
    <property type="term" value="C:efflux pump complex"/>
    <property type="evidence" value="ECO:0007669"/>
    <property type="project" value="TreeGrafter"/>
</dbReference>
<dbReference type="Gene3D" id="2.40.420.20">
    <property type="match status" value="1"/>
</dbReference>
<evidence type="ECO:0000256" key="3">
    <source>
        <dbReference type="SAM" id="Coils"/>
    </source>
</evidence>
<dbReference type="InterPro" id="IPR006143">
    <property type="entry name" value="RND_pump_MFP"/>
</dbReference>
<evidence type="ECO:0000313" key="8">
    <source>
        <dbReference type="Proteomes" id="UP000823926"/>
    </source>
</evidence>
<evidence type="ECO:0000313" key="7">
    <source>
        <dbReference type="EMBL" id="HIW10519.1"/>
    </source>
</evidence>
<evidence type="ECO:0000259" key="4">
    <source>
        <dbReference type="Pfam" id="PF25876"/>
    </source>
</evidence>
<proteinExistence type="inferred from homology"/>
<dbReference type="Gene3D" id="6.10.140.1990">
    <property type="match status" value="1"/>
</dbReference>
<reference evidence="7" key="2">
    <citation type="submission" date="2021-04" db="EMBL/GenBank/DDBJ databases">
        <authorList>
            <person name="Gilroy R."/>
        </authorList>
    </citation>
    <scope>NUCLEOTIDE SEQUENCE</scope>
    <source>
        <strain evidence="7">ChiBcec15-1070</strain>
    </source>
</reference>
<reference evidence="7" key="1">
    <citation type="journal article" date="2021" name="PeerJ">
        <title>Extensive microbial diversity within the chicken gut microbiome revealed by metagenomics and culture.</title>
        <authorList>
            <person name="Gilroy R."/>
            <person name="Ravi A."/>
            <person name="Getino M."/>
            <person name="Pursley I."/>
            <person name="Horton D.L."/>
            <person name="Alikhan N.F."/>
            <person name="Baker D."/>
            <person name="Gharbi K."/>
            <person name="Hall N."/>
            <person name="Watson M."/>
            <person name="Adriaenssens E.M."/>
            <person name="Foster-Nyarko E."/>
            <person name="Jarju S."/>
            <person name="Secka A."/>
            <person name="Antonio M."/>
            <person name="Oren A."/>
            <person name="Chaudhuri R.R."/>
            <person name="La Ragione R."/>
            <person name="Hildebrand F."/>
            <person name="Pallen M.J."/>
        </authorList>
    </citation>
    <scope>NUCLEOTIDE SEQUENCE</scope>
    <source>
        <strain evidence="7">ChiBcec15-1070</strain>
    </source>
</reference>
<dbReference type="Gene3D" id="2.40.30.170">
    <property type="match status" value="1"/>
</dbReference>
<dbReference type="InterPro" id="IPR058625">
    <property type="entry name" value="MdtA-like_BSH"/>
</dbReference>
<evidence type="ECO:0000256" key="2">
    <source>
        <dbReference type="ARBA" id="ARBA00023054"/>
    </source>
</evidence>
<accession>A0A9D1TYQ7</accession>
<name>A0A9D1TYQ7_9BACT</name>
<dbReference type="GO" id="GO:0015562">
    <property type="term" value="F:efflux transmembrane transporter activity"/>
    <property type="evidence" value="ECO:0007669"/>
    <property type="project" value="InterPro"/>
</dbReference>
<keyword evidence="2 3" id="KW-0175">Coiled coil</keyword>
<comment type="similarity">
    <text evidence="1">Belongs to the membrane fusion protein (MFP) (TC 8.A.1) family.</text>
</comment>
<dbReference type="AlphaFoldDB" id="A0A9D1TYQ7"/>
<dbReference type="InterPro" id="IPR030190">
    <property type="entry name" value="MacA_alpha-hairpin_sf"/>
</dbReference>
<dbReference type="EMBL" id="DXHL01000019">
    <property type="protein sequence ID" value="HIW10519.1"/>
    <property type="molecule type" value="Genomic_DNA"/>
</dbReference>